<feature type="compositionally biased region" description="Polar residues" evidence="1">
    <location>
        <begin position="49"/>
        <end position="61"/>
    </location>
</feature>
<organism evidence="2 3">
    <name type="scientific">Paractinoplanes ovalisporus</name>
    <dbReference type="NCBI Taxonomy" id="2810368"/>
    <lineage>
        <taxon>Bacteria</taxon>
        <taxon>Bacillati</taxon>
        <taxon>Actinomycetota</taxon>
        <taxon>Actinomycetes</taxon>
        <taxon>Micromonosporales</taxon>
        <taxon>Micromonosporaceae</taxon>
        <taxon>Paractinoplanes</taxon>
    </lineage>
</organism>
<dbReference type="PANTHER" id="PTHR13812">
    <property type="entry name" value="KETIMINE REDUCTASE MU-CRYSTALLIN"/>
    <property type="match status" value="1"/>
</dbReference>
<dbReference type="Proteomes" id="UP000632138">
    <property type="component" value="Unassembled WGS sequence"/>
</dbReference>
<name>A0ABS2A749_9ACTN</name>
<comment type="caution">
    <text evidence="2">The sequence shown here is derived from an EMBL/GenBank/DDBJ whole genome shotgun (WGS) entry which is preliminary data.</text>
</comment>
<dbReference type="InterPro" id="IPR003462">
    <property type="entry name" value="ODC_Mu_crystall"/>
</dbReference>
<reference evidence="2 3" key="1">
    <citation type="submission" date="2021-01" db="EMBL/GenBank/DDBJ databases">
        <title>Actinoplanes sp. nov. LDG1-06 isolated from lichen.</title>
        <authorList>
            <person name="Saeng-In P."/>
            <person name="Phongsopitanun W."/>
            <person name="Kanchanasin P."/>
            <person name="Yuki M."/>
            <person name="Kudo T."/>
            <person name="Ohkuma M."/>
            <person name="Tanasupawat S."/>
        </authorList>
    </citation>
    <scope>NUCLEOTIDE SEQUENCE [LARGE SCALE GENOMIC DNA]</scope>
    <source>
        <strain evidence="2 3">LDG1-06</strain>
    </source>
</reference>
<sequence>MGHIEAIRAVRPIDSVRVVGRDPAKVDALIRNFGNVWRGGAEVSGESGFDSSSRLGATSSAGGEPSVSAAGHVSHAGVAGDGLVVEAAGPEAVAGADIVACCTTARGPLFDGKLLRDDAVVVAVGSHEPDAREVDAETVRRCGALVESRVSALREAGDLIQAGVAAGELYTFSELVRGVTPARPRLIKTVGMGWEDLVIAAAVVESLS</sequence>
<protein>
    <recommendedName>
        <fullName evidence="4">Ornithine cyclodeaminase</fullName>
    </recommendedName>
</protein>
<feature type="region of interest" description="Disordered" evidence="1">
    <location>
        <begin position="44"/>
        <end position="69"/>
    </location>
</feature>
<dbReference type="Pfam" id="PF02423">
    <property type="entry name" value="OCD_Mu_crystall"/>
    <property type="match status" value="1"/>
</dbReference>
<keyword evidence="3" id="KW-1185">Reference proteome</keyword>
<evidence type="ECO:0000313" key="3">
    <source>
        <dbReference type="Proteomes" id="UP000632138"/>
    </source>
</evidence>
<dbReference type="PANTHER" id="PTHR13812:SF19">
    <property type="entry name" value="KETIMINE REDUCTASE MU-CRYSTALLIN"/>
    <property type="match status" value="1"/>
</dbReference>
<evidence type="ECO:0000256" key="1">
    <source>
        <dbReference type="SAM" id="MobiDB-lite"/>
    </source>
</evidence>
<evidence type="ECO:0008006" key="4">
    <source>
        <dbReference type="Google" id="ProtNLM"/>
    </source>
</evidence>
<dbReference type="Gene3D" id="3.40.50.720">
    <property type="entry name" value="NAD(P)-binding Rossmann-like Domain"/>
    <property type="match status" value="1"/>
</dbReference>
<dbReference type="EMBL" id="JAENHP010000002">
    <property type="protein sequence ID" value="MBM2615667.1"/>
    <property type="molecule type" value="Genomic_DNA"/>
</dbReference>
<dbReference type="SUPFAM" id="SSF51735">
    <property type="entry name" value="NAD(P)-binding Rossmann-fold domains"/>
    <property type="match status" value="1"/>
</dbReference>
<gene>
    <name evidence="2" type="ORF">JIG36_08890</name>
</gene>
<accession>A0ABS2A749</accession>
<proteinExistence type="predicted"/>
<dbReference type="InterPro" id="IPR036291">
    <property type="entry name" value="NAD(P)-bd_dom_sf"/>
</dbReference>
<evidence type="ECO:0000313" key="2">
    <source>
        <dbReference type="EMBL" id="MBM2615667.1"/>
    </source>
</evidence>